<protein>
    <recommendedName>
        <fullName evidence="8">Probable membrane transporter protein</fullName>
    </recommendedName>
</protein>
<dbReference type="Proteomes" id="UP000604001">
    <property type="component" value="Unassembled WGS sequence"/>
</dbReference>
<dbReference type="EMBL" id="JACMYC010000002">
    <property type="protein sequence ID" value="MBC2959649.1"/>
    <property type="molecule type" value="Genomic_DNA"/>
</dbReference>
<dbReference type="Pfam" id="PF01925">
    <property type="entry name" value="TauE"/>
    <property type="match status" value="1"/>
</dbReference>
<feature type="transmembrane region" description="Helical" evidence="8">
    <location>
        <begin position="96"/>
        <end position="115"/>
    </location>
</feature>
<evidence type="ECO:0000256" key="1">
    <source>
        <dbReference type="ARBA" id="ARBA00004651"/>
    </source>
</evidence>
<evidence type="ECO:0000256" key="4">
    <source>
        <dbReference type="ARBA" id="ARBA00022475"/>
    </source>
</evidence>
<comment type="similarity">
    <text evidence="2 8">Belongs to the 4-toluene sulfonate uptake permease (TSUP) (TC 2.A.102) family.</text>
</comment>
<dbReference type="InterPro" id="IPR002781">
    <property type="entry name" value="TM_pro_TauE-like"/>
</dbReference>
<reference evidence="9 10" key="1">
    <citation type="submission" date="2020-08" db="EMBL/GenBank/DDBJ databases">
        <title>novel species in genus Nocardioides.</title>
        <authorList>
            <person name="Zhang G."/>
        </authorList>
    </citation>
    <scope>NUCLEOTIDE SEQUENCE [LARGE SCALE GENOMIC DNA]</scope>
    <source>
        <strain evidence="9 10">SC8A-24</strain>
    </source>
</reference>
<dbReference type="PANTHER" id="PTHR30269:SF37">
    <property type="entry name" value="MEMBRANE TRANSPORTER PROTEIN"/>
    <property type="match status" value="1"/>
</dbReference>
<feature type="transmembrane region" description="Helical" evidence="8">
    <location>
        <begin position="220"/>
        <end position="240"/>
    </location>
</feature>
<keyword evidence="10" id="KW-1185">Reference proteome</keyword>
<comment type="caution">
    <text evidence="9">The sequence shown here is derived from an EMBL/GenBank/DDBJ whole genome shotgun (WGS) entry which is preliminary data.</text>
</comment>
<evidence type="ECO:0000256" key="7">
    <source>
        <dbReference type="ARBA" id="ARBA00023136"/>
    </source>
</evidence>
<evidence type="ECO:0000256" key="2">
    <source>
        <dbReference type="ARBA" id="ARBA00009142"/>
    </source>
</evidence>
<evidence type="ECO:0000256" key="5">
    <source>
        <dbReference type="ARBA" id="ARBA00022692"/>
    </source>
</evidence>
<evidence type="ECO:0000313" key="10">
    <source>
        <dbReference type="Proteomes" id="UP000604001"/>
    </source>
</evidence>
<evidence type="ECO:0000256" key="3">
    <source>
        <dbReference type="ARBA" id="ARBA00022448"/>
    </source>
</evidence>
<keyword evidence="3" id="KW-0813">Transport</keyword>
<dbReference type="InterPro" id="IPR052017">
    <property type="entry name" value="TSUP"/>
</dbReference>
<comment type="subcellular location">
    <subcellularLocation>
        <location evidence="1 8">Cell membrane</location>
        <topology evidence="1 8">Multi-pass membrane protein</topology>
    </subcellularLocation>
</comment>
<feature type="transmembrane region" description="Helical" evidence="8">
    <location>
        <begin position="127"/>
        <end position="151"/>
    </location>
</feature>
<feature type="transmembrane region" description="Helical" evidence="8">
    <location>
        <begin position="31"/>
        <end position="55"/>
    </location>
</feature>
<keyword evidence="6 8" id="KW-1133">Transmembrane helix</keyword>
<accession>A0ABR6U6R5</accession>
<keyword evidence="7 8" id="KW-0472">Membrane</keyword>
<sequence length="241" mass="24203">MSADVLVWTAVVCFVAAAAQAVTGFGFALVAVPALAAVTDPVRAVVVATLVGLALTTVSGARERAHVAVAPASRMVLGGLLGMPLGLVLLLRADEAVLRLLICAVVCLLAALLALRVRLPAGPGAQWGAGAVSGAMLTSTGLNGPPLVLLLQSTTLGPLRTRATLQVTFWCQELVAVGALLAVGRVDLELCVLAAAGALACPVGWRVGDAVFARIPEARFRPVVLVGLVAGAVASGLTVAL</sequence>
<evidence type="ECO:0000256" key="6">
    <source>
        <dbReference type="ARBA" id="ARBA00022989"/>
    </source>
</evidence>
<keyword evidence="4 8" id="KW-1003">Cell membrane</keyword>
<evidence type="ECO:0000256" key="8">
    <source>
        <dbReference type="RuleBase" id="RU363041"/>
    </source>
</evidence>
<organism evidence="9 10">
    <name type="scientific">Nocardioides deserti</name>
    <dbReference type="NCBI Taxonomy" id="1588644"/>
    <lineage>
        <taxon>Bacteria</taxon>
        <taxon>Bacillati</taxon>
        <taxon>Actinomycetota</taxon>
        <taxon>Actinomycetes</taxon>
        <taxon>Propionibacteriales</taxon>
        <taxon>Nocardioidaceae</taxon>
        <taxon>Nocardioides</taxon>
    </lineage>
</organism>
<dbReference type="PANTHER" id="PTHR30269">
    <property type="entry name" value="TRANSMEMBRANE PROTEIN YFCA"/>
    <property type="match status" value="1"/>
</dbReference>
<proteinExistence type="inferred from homology"/>
<feature type="transmembrane region" description="Helical" evidence="8">
    <location>
        <begin position="67"/>
        <end position="90"/>
    </location>
</feature>
<evidence type="ECO:0000313" key="9">
    <source>
        <dbReference type="EMBL" id="MBC2959649.1"/>
    </source>
</evidence>
<keyword evidence="5 8" id="KW-0812">Transmembrane</keyword>
<name>A0ABR6U6R5_9ACTN</name>
<dbReference type="RefSeq" id="WP_186344894.1">
    <property type="nucleotide sequence ID" value="NZ_BMMR01000002.1"/>
</dbReference>
<gene>
    <name evidence="9" type="ORF">H7344_05000</name>
</gene>